<name>A0A284S5L0_ARMOS</name>
<dbReference type="AlphaFoldDB" id="A0A284S5L0"/>
<sequence length="186" mass="20808">MIDSAYPYGLSFIDFELSTGSANSEYYSFIDTERHRLLSIHSVPRISSEYEGWWMPSGSDLNRSLDMFRQTGSGPLRPLHQWFHLRENYVYTWLAERPPPWEAPSPPLDQPSQCGEPDELITMGADVTSKEPPVIADEEEMVTASEGGLDASMVELSMSWDAFMEGDMGGLGALDSEDGFSSCHQL</sequence>
<evidence type="ECO:0000313" key="2">
    <source>
        <dbReference type="Proteomes" id="UP000219338"/>
    </source>
</evidence>
<gene>
    <name evidence="1" type="ORF">ARMOST_19824</name>
</gene>
<proteinExistence type="predicted"/>
<dbReference type="OrthoDB" id="3062676at2759"/>
<reference evidence="2" key="1">
    <citation type="journal article" date="2017" name="Nat. Ecol. Evol.">
        <title>Genome expansion and lineage-specific genetic innovations in the forest pathogenic fungi Armillaria.</title>
        <authorList>
            <person name="Sipos G."/>
            <person name="Prasanna A.N."/>
            <person name="Walter M.C."/>
            <person name="O'Connor E."/>
            <person name="Balint B."/>
            <person name="Krizsan K."/>
            <person name="Kiss B."/>
            <person name="Hess J."/>
            <person name="Varga T."/>
            <person name="Slot J."/>
            <person name="Riley R."/>
            <person name="Boka B."/>
            <person name="Rigling D."/>
            <person name="Barry K."/>
            <person name="Lee J."/>
            <person name="Mihaltcheva S."/>
            <person name="LaButti K."/>
            <person name="Lipzen A."/>
            <person name="Waldron R."/>
            <person name="Moloney N.M."/>
            <person name="Sperisen C."/>
            <person name="Kredics L."/>
            <person name="Vagvoelgyi C."/>
            <person name="Patrignani A."/>
            <person name="Fitzpatrick D."/>
            <person name="Nagy I."/>
            <person name="Doyle S."/>
            <person name="Anderson J.B."/>
            <person name="Grigoriev I.V."/>
            <person name="Gueldener U."/>
            <person name="Muensterkoetter M."/>
            <person name="Nagy L.G."/>
        </authorList>
    </citation>
    <scope>NUCLEOTIDE SEQUENCE [LARGE SCALE GENOMIC DNA]</scope>
    <source>
        <strain evidence="2">C18/9</strain>
    </source>
</reference>
<keyword evidence="2" id="KW-1185">Reference proteome</keyword>
<accession>A0A284S5L0</accession>
<evidence type="ECO:0000313" key="1">
    <source>
        <dbReference type="EMBL" id="SJL16304.1"/>
    </source>
</evidence>
<dbReference type="Proteomes" id="UP000219338">
    <property type="component" value="Unassembled WGS sequence"/>
</dbReference>
<protein>
    <submittedName>
        <fullName evidence="1">Uncharacterized protein</fullName>
    </submittedName>
</protein>
<organism evidence="1 2">
    <name type="scientific">Armillaria ostoyae</name>
    <name type="common">Armillaria root rot fungus</name>
    <dbReference type="NCBI Taxonomy" id="47428"/>
    <lineage>
        <taxon>Eukaryota</taxon>
        <taxon>Fungi</taxon>
        <taxon>Dikarya</taxon>
        <taxon>Basidiomycota</taxon>
        <taxon>Agaricomycotina</taxon>
        <taxon>Agaricomycetes</taxon>
        <taxon>Agaricomycetidae</taxon>
        <taxon>Agaricales</taxon>
        <taxon>Marasmiineae</taxon>
        <taxon>Physalacriaceae</taxon>
        <taxon>Armillaria</taxon>
    </lineage>
</organism>
<dbReference type="EMBL" id="FUEG01000034">
    <property type="protein sequence ID" value="SJL16304.1"/>
    <property type="molecule type" value="Genomic_DNA"/>
</dbReference>